<dbReference type="SUPFAM" id="SSF46785">
    <property type="entry name" value="Winged helix' DNA-binding domain"/>
    <property type="match status" value="1"/>
</dbReference>
<dbReference type="Pfam" id="PF13412">
    <property type="entry name" value="HTH_24"/>
    <property type="match status" value="1"/>
</dbReference>
<dbReference type="GO" id="GO:0005829">
    <property type="term" value="C:cytosol"/>
    <property type="evidence" value="ECO:0007669"/>
    <property type="project" value="TreeGrafter"/>
</dbReference>
<dbReference type="Proteomes" id="UP000612362">
    <property type="component" value="Unassembled WGS sequence"/>
</dbReference>
<accession>A0A8J3HYN9</accession>
<dbReference type="InterPro" id="IPR036388">
    <property type="entry name" value="WH-like_DNA-bd_sf"/>
</dbReference>
<dbReference type="SMART" id="SM00344">
    <property type="entry name" value="HTH_ASNC"/>
    <property type="match status" value="1"/>
</dbReference>
<dbReference type="Gene3D" id="1.10.10.10">
    <property type="entry name" value="Winged helix-like DNA-binding domain superfamily/Winged helix DNA-binding domain"/>
    <property type="match status" value="1"/>
</dbReference>
<keyword evidence="3" id="KW-0804">Transcription</keyword>
<evidence type="ECO:0000313" key="6">
    <source>
        <dbReference type="Proteomes" id="UP000612362"/>
    </source>
</evidence>
<dbReference type="RefSeq" id="WP_220195563.1">
    <property type="nucleotide sequence ID" value="NZ_BNJF01000002.1"/>
</dbReference>
<dbReference type="PRINTS" id="PR00033">
    <property type="entry name" value="HTHASNC"/>
</dbReference>
<keyword evidence="6" id="KW-1185">Reference proteome</keyword>
<dbReference type="FunFam" id="1.10.10.10:FF:000186">
    <property type="entry name" value="AsnC family transcriptional regulator"/>
    <property type="match status" value="1"/>
</dbReference>
<reference evidence="5" key="1">
    <citation type="submission" date="2020-10" db="EMBL/GenBank/DDBJ databases">
        <title>Taxonomic study of unclassified bacteria belonging to the class Ktedonobacteria.</title>
        <authorList>
            <person name="Yabe S."/>
            <person name="Wang C.M."/>
            <person name="Zheng Y."/>
            <person name="Sakai Y."/>
            <person name="Cavaletti L."/>
            <person name="Monciardini P."/>
            <person name="Donadio S."/>
        </authorList>
    </citation>
    <scope>NUCLEOTIDE SEQUENCE</scope>
    <source>
        <strain evidence="5">SOSP1-1</strain>
    </source>
</reference>
<dbReference type="PROSITE" id="PS50956">
    <property type="entry name" value="HTH_ASNC_2"/>
    <property type="match status" value="1"/>
</dbReference>
<evidence type="ECO:0000313" key="5">
    <source>
        <dbReference type="EMBL" id="GHO46169.1"/>
    </source>
</evidence>
<dbReference type="GO" id="GO:0043565">
    <property type="term" value="F:sequence-specific DNA binding"/>
    <property type="evidence" value="ECO:0007669"/>
    <property type="project" value="InterPro"/>
</dbReference>
<keyword evidence="1" id="KW-0805">Transcription regulation</keyword>
<evidence type="ECO:0000256" key="2">
    <source>
        <dbReference type="ARBA" id="ARBA00023125"/>
    </source>
</evidence>
<dbReference type="AlphaFoldDB" id="A0A8J3HYN9"/>
<dbReference type="EMBL" id="BNJF01000002">
    <property type="protein sequence ID" value="GHO46169.1"/>
    <property type="molecule type" value="Genomic_DNA"/>
</dbReference>
<dbReference type="SUPFAM" id="SSF54909">
    <property type="entry name" value="Dimeric alpha+beta barrel"/>
    <property type="match status" value="1"/>
</dbReference>
<dbReference type="CDD" id="cd00090">
    <property type="entry name" value="HTH_ARSR"/>
    <property type="match status" value="1"/>
</dbReference>
<dbReference type="Pfam" id="PF01037">
    <property type="entry name" value="AsnC_trans_reg"/>
    <property type="match status" value="1"/>
</dbReference>
<name>A0A8J3HYN9_9CHLR</name>
<dbReference type="GO" id="GO:0043200">
    <property type="term" value="P:response to amino acid"/>
    <property type="evidence" value="ECO:0007669"/>
    <property type="project" value="TreeGrafter"/>
</dbReference>
<dbReference type="PANTHER" id="PTHR30154:SF53">
    <property type="entry name" value="HTH-TYPE TRANSCRIPTIONAL REGULATOR LRPC"/>
    <property type="match status" value="1"/>
</dbReference>
<dbReference type="Gene3D" id="3.30.70.920">
    <property type="match status" value="1"/>
</dbReference>
<feature type="domain" description="HTH asnC-type" evidence="4">
    <location>
        <begin position="1"/>
        <end position="62"/>
    </location>
</feature>
<dbReference type="InterPro" id="IPR019887">
    <property type="entry name" value="Tscrpt_reg_AsnC/Lrp_C"/>
</dbReference>
<evidence type="ECO:0000256" key="1">
    <source>
        <dbReference type="ARBA" id="ARBA00023015"/>
    </source>
</evidence>
<evidence type="ECO:0000256" key="3">
    <source>
        <dbReference type="ARBA" id="ARBA00023163"/>
    </source>
</evidence>
<dbReference type="InterPro" id="IPR000485">
    <property type="entry name" value="AsnC-type_HTH_dom"/>
</dbReference>
<evidence type="ECO:0000259" key="4">
    <source>
        <dbReference type="PROSITE" id="PS50956"/>
    </source>
</evidence>
<proteinExistence type="predicted"/>
<dbReference type="InterPro" id="IPR011991">
    <property type="entry name" value="ArsR-like_HTH"/>
</dbReference>
<dbReference type="InterPro" id="IPR036390">
    <property type="entry name" value="WH_DNA-bd_sf"/>
</dbReference>
<dbReference type="InterPro" id="IPR019888">
    <property type="entry name" value="Tscrpt_reg_AsnC-like"/>
</dbReference>
<organism evidence="5 6">
    <name type="scientific">Ktedonospora formicarum</name>
    <dbReference type="NCBI Taxonomy" id="2778364"/>
    <lineage>
        <taxon>Bacteria</taxon>
        <taxon>Bacillati</taxon>
        <taxon>Chloroflexota</taxon>
        <taxon>Ktedonobacteria</taxon>
        <taxon>Ktedonobacterales</taxon>
        <taxon>Ktedonobacteraceae</taxon>
        <taxon>Ktedonospora</taxon>
    </lineage>
</organism>
<comment type="caution">
    <text evidence="5">The sequence shown here is derived from an EMBL/GenBank/DDBJ whole genome shotgun (WGS) entry which is preliminary data.</text>
</comment>
<gene>
    <name evidence="5" type="ORF">KSX_43320</name>
</gene>
<dbReference type="InterPro" id="IPR011008">
    <property type="entry name" value="Dimeric_a/b-barrel"/>
</dbReference>
<dbReference type="PANTHER" id="PTHR30154">
    <property type="entry name" value="LEUCINE-RESPONSIVE REGULATORY PROTEIN"/>
    <property type="match status" value="1"/>
</dbReference>
<sequence length="146" mass="16198">MDAVDHKIVTLLQGNGRLSQEHIAQQVNLSRPAVHERIKRLEEQGVLRGYQARVDWGALGLPLSAFISVRYHTVEVPANETTARIMALRCPDTIITECYRTTGGWCTLLKAHVATPLALQDLIDAIRAIPSVQETLTTMVLSTLEE</sequence>
<protein>
    <submittedName>
        <fullName evidence="5">AsnC family transcriptional regulator</fullName>
    </submittedName>
</protein>
<keyword evidence="2" id="KW-0238">DNA-binding</keyword>